<evidence type="ECO:0000313" key="1">
    <source>
        <dbReference type="EMBL" id="AZC00602.1"/>
    </source>
</evidence>
<evidence type="ECO:0000313" key="2">
    <source>
        <dbReference type="Proteomes" id="UP000254410"/>
    </source>
</evidence>
<name>A0A3G6YJL2_ACIPI</name>
<proteinExistence type="predicted"/>
<reference evidence="1 2" key="2">
    <citation type="submission" date="2018-12" db="EMBL/GenBank/DDBJ databases">
        <title>Molecular Epidemiology of Emerging Carbapenem-Resistance in Acinetobacter nosocomialis and Acinetobacter pittii in Taiwan, 2010-2014.</title>
        <authorList>
            <person name="Huang W.-C."/>
            <person name="Wang H.-Y."/>
            <person name="Lai J.-F."/>
            <person name="Lauderdale T.-L."/>
            <person name="Sytwu H.-K."/>
        </authorList>
    </citation>
    <scope>NUCLEOTIDE SEQUENCE [LARGE SCALE GENOMIC DNA]</scope>
    <source>
        <strain evidence="1 2">2014S06-099</strain>
    </source>
</reference>
<organism evidence="1 2">
    <name type="scientific">Acinetobacter pittii</name>
    <name type="common">Acinetobacter genomosp. 3</name>
    <dbReference type="NCBI Taxonomy" id="48296"/>
    <lineage>
        <taxon>Bacteria</taxon>
        <taxon>Pseudomonadati</taxon>
        <taxon>Pseudomonadota</taxon>
        <taxon>Gammaproteobacteria</taxon>
        <taxon>Moraxellales</taxon>
        <taxon>Moraxellaceae</taxon>
        <taxon>Acinetobacter</taxon>
        <taxon>Acinetobacter calcoaceticus/baumannii complex</taxon>
    </lineage>
</organism>
<dbReference type="EMBL" id="CP033540">
    <property type="protein sequence ID" value="AZC00602.1"/>
    <property type="molecule type" value="Genomic_DNA"/>
</dbReference>
<protein>
    <submittedName>
        <fullName evidence="1">Uncharacterized protein</fullName>
    </submittedName>
</protein>
<sequence>MVFNKDFINENLSFLVFNSHEIGSIKSFDAVIVGQDQILIDNKINELLFSMEILDKTKQGVTVVIDEINRDKIKIERERSGLIRVKENSLTEKARELEVSGLNTARTYRRPNLINDIDRILLENPQLIRKLTEDEIQKKFNDMKVSQKPEINIQNKVIEIESSINQHIEHCDKNLKEAIEKNITKEINEFFKEWALQGYHLHKKHNKETCEFCGGELKKNSITTI</sequence>
<dbReference type="AlphaFoldDB" id="A0A3G6YJL2"/>
<reference evidence="1 2" key="1">
    <citation type="submission" date="2018-11" db="EMBL/GenBank/DDBJ databases">
        <authorList>
            <person name="Kuo S.-C."/>
            <person name="Chen F.-J."/>
            <person name="Liao Y.-C."/>
        </authorList>
    </citation>
    <scope>NUCLEOTIDE SEQUENCE [LARGE SCALE GENOMIC DNA]</scope>
    <source>
        <strain evidence="1 2">2014S06-099</strain>
    </source>
</reference>
<accession>A0A3G6YJL2</accession>
<gene>
    <name evidence="1" type="ORF">DKE52_010390</name>
</gene>
<dbReference type="Proteomes" id="UP000254410">
    <property type="component" value="Chromosome"/>
</dbReference>